<dbReference type="RefSeq" id="WP_143239854.1">
    <property type="nucleotide sequence ID" value="NZ_CP133648.1"/>
</dbReference>
<evidence type="ECO:0000313" key="2">
    <source>
        <dbReference type="EMBL" id="WNE85345.1"/>
    </source>
</evidence>
<accession>A0AAF1A686</accession>
<dbReference type="SUPFAM" id="SSF143120">
    <property type="entry name" value="YefM-like"/>
    <property type="match status" value="1"/>
</dbReference>
<comment type="similarity">
    <text evidence="1">Belongs to the phD/YefM antitoxin family.</text>
</comment>
<sequence>MGAVMPLTASYTDVRRDLKAITDKVMHDRVSVTVFKNNKPAFKIVPLDPVAAPAQGSRQDAVQDRYLDAARAIDDEYRDVFEVLARES</sequence>
<name>A0AAF1A686_BIFAD</name>
<dbReference type="Proteomes" id="UP000193179">
    <property type="component" value="Chromosome"/>
</dbReference>
<evidence type="ECO:0000256" key="1">
    <source>
        <dbReference type="ARBA" id="ARBA00009981"/>
    </source>
</evidence>
<dbReference type="EMBL" id="CP133648">
    <property type="protein sequence ID" value="WNE85345.1"/>
    <property type="molecule type" value="Genomic_DNA"/>
</dbReference>
<dbReference type="AlphaFoldDB" id="A0AAF1A686"/>
<proteinExistence type="inferred from homology"/>
<dbReference type="NCBIfam" id="TIGR01552">
    <property type="entry name" value="phd_fam"/>
    <property type="match status" value="1"/>
</dbReference>
<gene>
    <name evidence="2" type="ORF">B0703_10355</name>
</gene>
<organism evidence="2 3">
    <name type="scientific">Bifidobacterium adolescentis</name>
    <dbReference type="NCBI Taxonomy" id="1680"/>
    <lineage>
        <taxon>Bacteria</taxon>
        <taxon>Bacillati</taxon>
        <taxon>Actinomycetota</taxon>
        <taxon>Actinomycetes</taxon>
        <taxon>Bifidobacteriales</taxon>
        <taxon>Bifidobacteriaceae</taxon>
        <taxon>Bifidobacterium</taxon>
    </lineage>
</organism>
<reference evidence="2" key="2">
    <citation type="submission" date="2023-09" db="EMBL/GenBank/DDBJ databases">
        <title>Ecological and genomic based identification of the Bifidobacterium adolescentis prototype of the healthy human gut microbiota.</title>
        <authorList>
            <person name="Lugli G.A."/>
            <person name="Argentini C."/>
            <person name="Tarracchini C."/>
            <person name="Fontana F."/>
            <person name="Alessandri G."/>
            <person name="Mancabelli L."/>
            <person name="Milani C."/>
            <person name="Turroni F."/>
            <person name="Ventura M."/>
        </authorList>
    </citation>
    <scope>NUCLEOTIDE SEQUENCE</scope>
    <source>
        <strain evidence="2">703B</strain>
    </source>
</reference>
<evidence type="ECO:0000313" key="3">
    <source>
        <dbReference type="Proteomes" id="UP000193179"/>
    </source>
</evidence>
<reference evidence="2" key="1">
    <citation type="journal article" date="2016" name="Sci. Rep.">
        <title>Evaluation of genetic diversity among strains of the human gut commensal Bifidobacterium adolescentis.</title>
        <authorList>
            <person name="Duranti S."/>
            <person name="Milani C."/>
            <person name="Lugli G.A."/>
            <person name="Mancabelli L."/>
            <person name="Turroni F."/>
            <person name="Ferrario C."/>
            <person name="Mangifesta M."/>
            <person name="Viappiani A."/>
            <person name="Sanchez B."/>
            <person name="Margolles A."/>
            <person name="van Sinderen D."/>
            <person name="Ventura M."/>
        </authorList>
    </citation>
    <scope>NUCLEOTIDE SEQUENCE</scope>
    <source>
        <strain evidence="2">703B</strain>
    </source>
</reference>
<dbReference type="InterPro" id="IPR036165">
    <property type="entry name" value="YefM-like_sf"/>
</dbReference>
<protein>
    <submittedName>
        <fullName evidence="2">Type II toxin-antitoxin system prevent-host-death family antitoxin</fullName>
    </submittedName>
</protein>